<accession>A0A8K0A3W0</accession>
<dbReference type="Pfam" id="PF01532">
    <property type="entry name" value="Glyco_hydro_47"/>
    <property type="match status" value="1"/>
</dbReference>
<keyword evidence="10" id="KW-1185">Reference proteome</keyword>
<proteinExistence type="inferred from homology"/>
<name>A0A8K0A3W0_BRALA</name>
<comment type="function">
    <text evidence="5">Involved in the endoplasmic reticulum-associated degradation (ERAD) pathway that targets misfolded glycoproteins for degradation in an N-glycan-dependent manner. May initiate ERAD by promoting the first mannose trimming step of ERAD substrates, from Man9GlcNAc2 to Man8GlcNAc2. Seems to recognize and bind to exposed hydrophobic regions in target proteins.</text>
</comment>
<dbReference type="InterPro" id="IPR012341">
    <property type="entry name" value="6hp_glycosidase-like_sf"/>
</dbReference>
<comment type="cofactor">
    <cofactor evidence="7">
        <name>Ca(2+)</name>
        <dbReference type="ChEBI" id="CHEBI:29108"/>
    </cofactor>
</comment>
<dbReference type="FunFam" id="1.50.10.10:FF:000015">
    <property type="entry name" value="alpha-1,2-Mannosidase"/>
    <property type="match status" value="1"/>
</dbReference>
<dbReference type="GO" id="GO:0005509">
    <property type="term" value="F:calcium ion binding"/>
    <property type="evidence" value="ECO:0007669"/>
    <property type="project" value="InterPro"/>
</dbReference>
<reference evidence="9" key="1">
    <citation type="submission" date="2022-01" db="EMBL/GenBank/DDBJ databases">
        <authorList>
            <person name="Braso-Vives M."/>
        </authorList>
    </citation>
    <scope>NUCLEOTIDE SEQUENCE</scope>
</reference>
<dbReference type="GO" id="GO:0005975">
    <property type="term" value="P:carbohydrate metabolic process"/>
    <property type="evidence" value="ECO:0007669"/>
    <property type="project" value="InterPro"/>
</dbReference>
<dbReference type="EMBL" id="OV696692">
    <property type="protein sequence ID" value="CAH1268807.1"/>
    <property type="molecule type" value="Genomic_DNA"/>
</dbReference>
<protein>
    <recommendedName>
        <fullName evidence="8">alpha-1,2-Mannosidase</fullName>
        <ecNumber evidence="8">3.2.1.-</ecNumber>
    </recommendedName>
</protein>
<keyword evidence="8" id="KW-0326">Glycosidase</keyword>
<keyword evidence="4" id="KW-0325">Glycoprotein</keyword>
<dbReference type="GO" id="GO:0044322">
    <property type="term" value="C:endoplasmic reticulum quality control compartment"/>
    <property type="evidence" value="ECO:0007669"/>
    <property type="project" value="GOC"/>
</dbReference>
<dbReference type="EC" id="3.2.1.-" evidence="8"/>
<keyword evidence="7" id="KW-0479">Metal-binding</keyword>
<evidence type="ECO:0000256" key="6">
    <source>
        <dbReference type="PIRSR" id="PIRSR601382-1"/>
    </source>
</evidence>
<feature type="binding site" evidence="7">
    <location>
        <position position="426"/>
    </location>
    <ligand>
        <name>Ca(2+)</name>
        <dbReference type="ChEBI" id="CHEBI:29108"/>
    </ligand>
</feature>
<feature type="active site" evidence="6">
    <location>
        <position position="202"/>
    </location>
</feature>
<evidence type="ECO:0000313" key="9">
    <source>
        <dbReference type="EMBL" id="CAH1268807.1"/>
    </source>
</evidence>
<dbReference type="Gene3D" id="1.50.10.10">
    <property type="match status" value="1"/>
</dbReference>
<evidence type="ECO:0000256" key="3">
    <source>
        <dbReference type="ARBA" id="ARBA00022824"/>
    </source>
</evidence>
<keyword evidence="8" id="KW-0378">Hydrolase</keyword>
<gene>
    <name evidence="9" type="primary">EDEM2</name>
    <name evidence="9" type="ORF">BLAG_LOCUS21620</name>
</gene>
<evidence type="ECO:0000256" key="1">
    <source>
        <dbReference type="ARBA" id="ARBA00004240"/>
    </source>
</evidence>
<dbReference type="GO" id="GO:1904380">
    <property type="term" value="P:endoplasmic reticulum mannose trimming"/>
    <property type="evidence" value="ECO:0007669"/>
    <property type="project" value="InterPro"/>
</dbReference>
<evidence type="ECO:0000256" key="2">
    <source>
        <dbReference type="ARBA" id="ARBA00007658"/>
    </source>
</evidence>
<keyword evidence="7" id="KW-0106">Calcium</keyword>
<dbReference type="GO" id="GO:0004571">
    <property type="term" value="F:mannosyl-oligosaccharide 1,2-alpha-mannosidase activity"/>
    <property type="evidence" value="ECO:0007669"/>
    <property type="project" value="InterPro"/>
</dbReference>
<dbReference type="PANTHER" id="PTHR45679">
    <property type="entry name" value="ER DEGRADATION-ENHANCING ALPHA-MANNOSIDASE-LIKE PROTEIN 2"/>
    <property type="match status" value="1"/>
</dbReference>
<dbReference type="PRINTS" id="PR00747">
    <property type="entry name" value="GLYHDRLASE47"/>
</dbReference>
<evidence type="ECO:0000256" key="7">
    <source>
        <dbReference type="PIRSR" id="PIRSR601382-2"/>
    </source>
</evidence>
<feature type="active site" description="Proton donor" evidence="6">
    <location>
        <position position="295"/>
    </location>
</feature>
<dbReference type="AlphaFoldDB" id="A0A8K0A3W0"/>
<dbReference type="GO" id="GO:0016020">
    <property type="term" value="C:membrane"/>
    <property type="evidence" value="ECO:0007669"/>
    <property type="project" value="InterPro"/>
</dbReference>
<dbReference type="PANTHER" id="PTHR45679:SF6">
    <property type="entry name" value="ER DEGRADATION-ENHANCING ALPHA-MANNOSIDASE-LIKE PROTEIN 2"/>
    <property type="match status" value="1"/>
</dbReference>
<comment type="similarity">
    <text evidence="2 8">Belongs to the glycosyl hydrolase 47 family.</text>
</comment>
<evidence type="ECO:0000313" key="10">
    <source>
        <dbReference type="Proteomes" id="UP000838412"/>
    </source>
</evidence>
<evidence type="ECO:0000256" key="8">
    <source>
        <dbReference type="RuleBase" id="RU361193"/>
    </source>
</evidence>
<dbReference type="InterPro" id="IPR001382">
    <property type="entry name" value="Glyco_hydro_47"/>
</dbReference>
<dbReference type="Proteomes" id="UP000838412">
    <property type="component" value="Chromosome 7"/>
</dbReference>
<organism evidence="9 10">
    <name type="scientific">Branchiostoma lanceolatum</name>
    <name type="common">Common lancelet</name>
    <name type="synonym">Amphioxus lanceolatum</name>
    <dbReference type="NCBI Taxonomy" id="7740"/>
    <lineage>
        <taxon>Eukaryota</taxon>
        <taxon>Metazoa</taxon>
        <taxon>Chordata</taxon>
        <taxon>Cephalochordata</taxon>
        <taxon>Leptocardii</taxon>
        <taxon>Amphioxiformes</taxon>
        <taxon>Branchiostomatidae</taxon>
        <taxon>Branchiostoma</taxon>
    </lineage>
</organism>
<keyword evidence="3" id="KW-0256">Endoplasmic reticulum</keyword>
<feature type="active site" evidence="6">
    <location>
        <position position="323"/>
    </location>
</feature>
<dbReference type="OrthoDB" id="8118055at2759"/>
<evidence type="ECO:0000256" key="5">
    <source>
        <dbReference type="ARBA" id="ARBA00054385"/>
    </source>
</evidence>
<comment type="subcellular location">
    <subcellularLocation>
        <location evidence="1">Endoplasmic reticulum</location>
    </subcellularLocation>
</comment>
<dbReference type="InterPro" id="IPR036026">
    <property type="entry name" value="Seven-hairpin_glycosidases"/>
</dbReference>
<dbReference type="InterPro" id="IPR044674">
    <property type="entry name" value="EDEM1/2/3"/>
</dbReference>
<evidence type="ECO:0000256" key="4">
    <source>
        <dbReference type="ARBA" id="ARBA00023180"/>
    </source>
</evidence>
<dbReference type="GO" id="GO:1904154">
    <property type="term" value="P:positive regulation of retrograde protein transport, ER to cytosol"/>
    <property type="evidence" value="ECO:0007669"/>
    <property type="project" value="UniProtKB-ARBA"/>
</dbReference>
<feature type="active site" description="Proton donor" evidence="6">
    <location>
        <position position="61"/>
    </location>
</feature>
<dbReference type="SUPFAM" id="SSF48225">
    <property type="entry name" value="Seven-hairpin glycosidases"/>
    <property type="match status" value="1"/>
</dbReference>
<sequence>MAAVRNRERQASAHFHRYSLTLIDALDTLLVMGNHSEFRRVAQLLVDTMTFDTDVNASVFETNIRVVGGLLSAHLLSRRAGVDLEPGWPCDGPLLRLAQDAARRLLPAFDTPTGMPYGTVNLRYGVPPGETPVTCTAGVGTFLVEFGTLSRLTGDPVFENTAIQALQALWDVRSDIGLVGNHIDVTTGRWTAIDSGIGAGVDSYFEYLVKGYILLGRPELMDMFQEYNKTINTYLKYDDWYMWANMKKGQVTMPVFQSLEAYWPGLQSLVGDVDSAMKSLHNYHQVWRQYGATPEFYNIPVVRHRRNGRDTRSDLSRVVPALELVESAMYLYRATRDPFLLQLGRDVVEAISHITRTDCGYASIKDVRTHQLDNRMESFFLAETTKYLYLLFDPDNFIHNDGGHGDYVDTVNGRCVLDAGGYVFNTEAHPVDPAALYCCSTFKQDQEELQKLHTTLDFGSLLEDLEDFSHEKGKKEGILSFPTTGLDSSMDPTLDETDPRQWLQFDKWKKDKMTRSWNVEEKQHPAIFTCPAQPFYSRFSILGEMFVEK</sequence>